<name>A0ABX8JCL4_9BACT</name>
<feature type="chain" id="PRO_5045698632" evidence="1">
    <location>
        <begin position="23"/>
        <end position="187"/>
    </location>
</feature>
<keyword evidence="3" id="KW-1185">Reference proteome</keyword>
<proteinExistence type="predicted"/>
<protein>
    <submittedName>
        <fullName evidence="2">Uncharacterized protein</fullName>
    </submittedName>
</protein>
<reference evidence="2 3" key="1">
    <citation type="submission" date="2021-06" db="EMBL/GenBank/DDBJ databases">
        <title>Gemonas diversity in paddy soil.</title>
        <authorList>
            <person name="Liu G."/>
        </authorList>
    </citation>
    <scope>NUCLEOTIDE SEQUENCE [LARGE SCALE GENOMIC DNA]</scope>
    <source>
        <strain evidence="2 3">RG29</strain>
    </source>
</reference>
<evidence type="ECO:0000313" key="2">
    <source>
        <dbReference type="EMBL" id="QWV96160.1"/>
    </source>
</evidence>
<organism evidence="2 3">
    <name type="scientific">Geomonas diazotrophica</name>
    <dbReference type="NCBI Taxonomy" id="2843197"/>
    <lineage>
        <taxon>Bacteria</taxon>
        <taxon>Pseudomonadati</taxon>
        <taxon>Thermodesulfobacteriota</taxon>
        <taxon>Desulfuromonadia</taxon>
        <taxon>Geobacterales</taxon>
        <taxon>Geobacteraceae</taxon>
        <taxon>Geomonas</taxon>
    </lineage>
</organism>
<evidence type="ECO:0000313" key="3">
    <source>
        <dbReference type="Proteomes" id="UP000683493"/>
    </source>
</evidence>
<accession>A0ABX8JCL4</accession>
<dbReference type="EMBL" id="CP076724">
    <property type="protein sequence ID" value="QWV96160.1"/>
    <property type="molecule type" value="Genomic_DNA"/>
</dbReference>
<sequence length="187" mass="20583">MMRKVASLVAVALFTVNTSALAGEKKKNFNYSSQIGVAEVTPTSGGCLTIRNPYIRENQKIKLVIAGNQQKVVEKKILKKLKASCSRNPDPPAGASFYSFPAAEGEYFEPSIAVVGFSDGFKIVKDKVRVDLDGDGAAESFRSCTSNEGLHLTVWAGEDLKSKRQWHEYYYLGYDVVPSCKPADYKE</sequence>
<dbReference type="Proteomes" id="UP000683493">
    <property type="component" value="Chromosome"/>
</dbReference>
<keyword evidence="1" id="KW-0732">Signal</keyword>
<evidence type="ECO:0000256" key="1">
    <source>
        <dbReference type="SAM" id="SignalP"/>
    </source>
</evidence>
<gene>
    <name evidence="2" type="ORF">KP005_12295</name>
</gene>
<feature type="signal peptide" evidence="1">
    <location>
        <begin position="1"/>
        <end position="22"/>
    </location>
</feature>